<evidence type="ECO:0000313" key="7">
    <source>
        <dbReference type="Proteomes" id="UP001610990"/>
    </source>
</evidence>
<sequence>MTRDSAPRVRGGDGAAAGAGPAGGLRVYGVSAAVEGQGTGRRGDPGAGHGGTVPGSPDVRLRDYVHGYVGFGPTMGLPAVQRVLPEVAVMLVLDFVARPSRLVTAEGGAARMPSLPVIGLHDRPVLVEHGGSPRGVAIGLTPPGAHALFGVAMSELANTYTSLADLLGGRAWCLVEQLSQLSHWQARFALLDRTLAQWLAGTNAPAATVLRAWRRLTESAGQLTIAGLSDELGCSRRYLEMRFGEQVGLPPKTAARILRFKSAARILTAAGGGSFSEIAGRCGYSDQAHLNRDFRALAGCTPTEFLLRRSSG</sequence>
<dbReference type="Pfam" id="PF12833">
    <property type="entry name" value="HTH_18"/>
    <property type="match status" value="1"/>
</dbReference>
<feature type="region of interest" description="Disordered" evidence="4">
    <location>
        <begin position="36"/>
        <end position="58"/>
    </location>
</feature>
<dbReference type="SUPFAM" id="SSF46689">
    <property type="entry name" value="Homeodomain-like"/>
    <property type="match status" value="1"/>
</dbReference>
<keyword evidence="7" id="KW-1185">Reference proteome</keyword>
<dbReference type="InterPro" id="IPR009057">
    <property type="entry name" value="Homeodomain-like_sf"/>
</dbReference>
<dbReference type="SMART" id="SM00342">
    <property type="entry name" value="HTH_ARAC"/>
    <property type="match status" value="1"/>
</dbReference>
<keyword evidence="1" id="KW-0805">Transcription regulation</keyword>
<dbReference type="PROSITE" id="PS01124">
    <property type="entry name" value="HTH_ARAC_FAMILY_2"/>
    <property type="match status" value="1"/>
</dbReference>
<evidence type="ECO:0000256" key="4">
    <source>
        <dbReference type="SAM" id="MobiDB-lite"/>
    </source>
</evidence>
<evidence type="ECO:0000256" key="1">
    <source>
        <dbReference type="ARBA" id="ARBA00023015"/>
    </source>
</evidence>
<dbReference type="PANTHER" id="PTHR46796:SF15">
    <property type="entry name" value="BLL1074 PROTEIN"/>
    <property type="match status" value="1"/>
</dbReference>
<evidence type="ECO:0000256" key="3">
    <source>
        <dbReference type="ARBA" id="ARBA00023163"/>
    </source>
</evidence>
<organism evidence="6 7">
    <name type="scientific">Streptomyces celluloflavus</name>
    <dbReference type="NCBI Taxonomy" id="58344"/>
    <lineage>
        <taxon>Bacteria</taxon>
        <taxon>Bacillati</taxon>
        <taxon>Actinomycetota</taxon>
        <taxon>Actinomycetes</taxon>
        <taxon>Kitasatosporales</taxon>
        <taxon>Streptomycetaceae</taxon>
        <taxon>Streptomyces</taxon>
    </lineage>
</organism>
<name>A0ABW7RA11_9ACTN</name>
<feature type="compositionally biased region" description="Gly residues" evidence="4">
    <location>
        <begin position="37"/>
        <end position="53"/>
    </location>
</feature>
<reference evidence="6 7" key="1">
    <citation type="submission" date="2024-10" db="EMBL/GenBank/DDBJ databases">
        <title>The Natural Products Discovery Center: Release of the First 8490 Sequenced Strains for Exploring Actinobacteria Biosynthetic Diversity.</title>
        <authorList>
            <person name="Kalkreuter E."/>
            <person name="Kautsar S.A."/>
            <person name="Yang D."/>
            <person name="Bader C.D."/>
            <person name="Teijaro C.N."/>
            <person name="Fluegel L."/>
            <person name="Davis C.M."/>
            <person name="Simpson J.R."/>
            <person name="Lauterbach L."/>
            <person name="Steele A.D."/>
            <person name="Gui C."/>
            <person name="Meng S."/>
            <person name="Li G."/>
            <person name="Viehrig K."/>
            <person name="Ye F."/>
            <person name="Su P."/>
            <person name="Kiefer A.F."/>
            <person name="Nichols A."/>
            <person name="Cepeda A.J."/>
            <person name="Yan W."/>
            <person name="Fan B."/>
            <person name="Jiang Y."/>
            <person name="Adhikari A."/>
            <person name="Zheng C.-J."/>
            <person name="Schuster L."/>
            <person name="Cowan T.M."/>
            <person name="Smanski M.J."/>
            <person name="Chevrette M.G."/>
            <person name="De Carvalho L.P.S."/>
            <person name="Shen B."/>
        </authorList>
    </citation>
    <scope>NUCLEOTIDE SEQUENCE [LARGE SCALE GENOMIC DNA]</scope>
    <source>
        <strain evidence="6 7">NPDC018013</strain>
    </source>
</reference>
<keyword evidence="3" id="KW-0804">Transcription</keyword>
<comment type="caution">
    <text evidence="6">The sequence shown here is derived from an EMBL/GenBank/DDBJ whole genome shotgun (WGS) entry which is preliminary data.</text>
</comment>
<dbReference type="RefSeq" id="WP_367436850.1">
    <property type="nucleotide sequence ID" value="NZ_CP108413.1"/>
</dbReference>
<evidence type="ECO:0000256" key="2">
    <source>
        <dbReference type="ARBA" id="ARBA00023125"/>
    </source>
</evidence>
<proteinExistence type="predicted"/>
<dbReference type="InterPro" id="IPR050204">
    <property type="entry name" value="AraC_XylS_family_regulators"/>
</dbReference>
<accession>A0ABW7RA11</accession>
<dbReference type="EMBL" id="JBIRGH010000002">
    <property type="protein sequence ID" value="MFH8583824.1"/>
    <property type="molecule type" value="Genomic_DNA"/>
</dbReference>
<gene>
    <name evidence="6" type="ORF">ACH4GP_05400</name>
</gene>
<dbReference type="PANTHER" id="PTHR46796">
    <property type="entry name" value="HTH-TYPE TRANSCRIPTIONAL ACTIVATOR RHAS-RELATED"/>
    <property type="match status" value="1"/>
</dbReference>
<dbReference type="InterPro" id="IPR018060">
    <property type="entry name" value="HTH_AraC"/>
</dbReference>
<feature type="domain" description="HTH araC/xylS-type" evidence="5">
    <location>
        <begin position="214"/>
        <end position="308"/>
    </location>
</feature>
<evidence type="ECO:0000259" key="5">
    <source>
        <dbReference type="PROSITE" id="PS01124"/>
    </source>
</evidence>
<protein>
    <submittedName>
        <fullName evidence="6">Helix-turn-helix domain-containing protein</fullName>
    </submittedName>
</protein>
<dbReference type="Proteomes" id="UP001610990">
    <property type="component" value="Unassembled WGS sequence"/>
</dbReference>
<keyword evidence="2" id="KW-0238">DNA-binding</keyword>
<evidence type="ECO:0000313" key="6">
    <source>
        <dbReference type="EMBL" id="MFH8583824.1"/>
    </source>
</evidence>
<dbReference type="Gene3D" id="1.10.10.60">
    <property type="entry name" value="Homeodomain-like"/>
    <property type="match status" value="1"/>
</dbReference>